<dbReference type="RefSeq" id="WP_020723506.1">
    <property type="nucleotide sequence ID" value="NZ_AFOY02000004.1"/>
</dbReference>
<proteinExistence type="predicted"/>
<dbReference type="Pfam" id="PF02090">
    <property type="entry name" value="SPAM"/>
    <property type="match status" value="1"/>
</dbReference>
<dbReference type="HOGENOM" id="CLU_145401_0_0_6"/>
<comment type="caution">
    <text evidence="2">The sequence shown here is derived from an EMBL/GenBank/DDBJ whole genome shotgun (WGS) entry which is preliminary data.</text>
</comment>
<organism evidence="2 3">
    <name type="scientific">Pseudomonas fluorescens HK44</name>
    <dbReference type="NCBI Taxonomy" id="1042209"/>
    <lineage>
        <taxon>Bacteria</taxon>
        <taxon>Pseudomonadati</taxon>
        <taxon>Pseudomonadota</taxon>
        <taxon>Gammaproteobacteria</taxon>
        <taxon>Pseudomonadales</taxon>
        <taxon>Pseudomonadaceae</taxon>
        <taxon>Pseudomonas</taxon>
    </lineage>
</organism>
<protein>
    <submittedName>
        <fullName evidence="2">Type III secretion protein</fullName>
    </submittedName>
</protein>
<name>A0A010STN1_PSEFL</name>
<sequence length="151" mass="18283">MNSLPEMRRLLGFSEFRQQRHEQTVRRTQQQLQPLIDQQSSLDQHEASLQDLLVSHRAQSSVLDRAQLLALLRRQAVIRRQIHLVRLERDRLAQQCVEIRQSLHEQREQLRLLQRKHGKYERSFERLSRAHRLKGVRREEREIEDMTGVRR</sequence>
<gene>
    <name evidence="2" type="ORF">HK44_022800</name>
</gene>
<evidence type="ECO:0000313" key="2">
    <source>
        <dbReference type="EMBL" id="EXF96145.1"/>
    </source>
</evidence>
<dbReference type="OrthoDB" id="7032434at2"/>
<accession>A0A010STN1</accession>
<dbReference type="PATRIC" id="fig|1042209.11.peg.1101"/>
<dbReference type="EMBL" id="AFOY02000004">
    <property type="protein sequence ID" value="EXF96145.1"/>
    <property type="molecule type" value="Genomic_DNA"/>
</dbReference>
<evidence type="ECO:0000313" key="3">
    <source>
        <dbReference type="Proteomes" id="UP000022611"/>
    </source>
</evidence>
<evidence type="ECO:0000256" key="1">
    <source>
        <dbReference type="SAM" id="Coils"/>
    </source>
</evidence>
<dbReference type="InterPro" id="IPR002954">
    <property type="entry name" value="Salm_SPAgM"/>
</dbReference>
<keyword evidence="1" id="KW-0175">Coiled coil</keyword>
<dbReference type="Proteomes" id="UP000022611">
    <property type="component" value="Unassembled WGS sequence"/>
</dbReference>
<reference evidence="2 3" key="1">
    <citation type="journal article" date="2011" name="J. Bacteriol.">
        <title>Draft genome sequence of the polycyclic aromatic hydrocarbon-degrading, genetically engineered bioluminescent bioreporter Pseudomonas fluorescens HK44.</title>
        <authorList>
            <person name="Chauhan A."/>
            <person name="Layton A.C."/>
            <person name="Williams D.E."/>
            <person name="Smartt A.E."/>
            <person name="Ripp S."/>
            <person name="Karpinets T.V."/>
            <person name="Brown S.D."/>
            <person name="Sayler G.S."/>
        </authorList>
    </citation>
    <scope>NUCLEOTIDE SEQUENCE [LARGE SCALE GENOMIC DNA]</scope>
    <source>
        <strain evidence="2 3">HK44</strain>
    </source>
</reference>
<feature type="coiled-coil region" evidence="1">
    <location>
        <begin position="89"/>
        <end position="123"/>
    </location>
</feature>
<dbReference type="AlphaFoldDB" id="A0A010STN1"/>